<name>A0ACC1JC56_9FUNG</name>
<comment type="caution">
    <text evidence="1">The sequence shown here is derived from an EMBL/GenBank/DDBJ whole genome shotgun (WGS) entry which is preliminary data.</text>
</comment>
<organism evidence="1 2">
    <name type="scientific">Linderina macrospora</name>
    <dbReference type="NCBI Taxonomy" id="4868"/>
    <lineage>
        <taxon>Eukaryota</taxon>
        <taxon>Fungi</taxon>
        <taxon>Fungi incertae sedis</taxon>
        <taxon>Zoopagomycota</taxon>
        <taxon>Kickxellomycotina</taxon>
        <taxon>Kickxellomycetes</taxon>
        <taxon>Kickxellales</taxon>
        <taxon>Kickxellaceae</taxon>
        <taxon>Linderina</taxon>
    </lineage>
</organism>
<evidence type="ECO:0000313" key="1">
    <source>
        <dbReference type="EMBL" id="KAJ1946122.1"/>
    </source>
</evidence>
<evidence type="ECO:0000313" key="2">
    <source>
        <dbReference type="Proteomes" id="UP001150603"/>
    </source>
</evidence>
<reference evidence="1" key="1">
    <citation type="submission" date="2022-07" db="EMBL/GenBank/DDBJ databases">
        <title>Phylogenomic reconstructions and comparative analyses of Kickxellomycotina fungi.</title>
        <authorList>
            <person name="Reynolds N.K."/>
            <person name="Stajich J.E."/>
            <person name="Barry K."/>
            <person name="Grigoriev I.V."/>
            <person name="Crous P."/>
            <person name="Smith M.E."/>
        </authorList>
    </citation>
    <scope>NUCLEOTIDE SEQUENCE</scope>
    <source>
        <strain evidence="1">NRRL 5244</strain>
    </source>
</reference>
<protein>
    <submittedName>
        <fullName evidence="1">Uncharacterized protein</fullName>
    </submittedName>
</protein>
<dbReference type="EMBL" id="JANBPW010001104">
    <property type="protein sequence ID" value="KAJ1946122.1"/>
    <property type="molecule type" value="Genomic_DNA"/>
</dbReference>
<proteinExistence type="predicted"/>
<accession>A0ACC1JC56</accession>
<dbReference type="Proteomes" id="UP001150603">
    <property type="component" value="Unassembled WGS sequence"/>
</dbReference>
<gene>
    <name evidence="1" type="ORF">FBU59_002109</name>
</gene>
<sequence length="85" mass="9147">MAPADDDDESTNWADFSTFANHVSVPAIAASTNDAEDDDDFGEWHGATTSTTTKATAARSSTGDKDIEKLTEMFQMLKKSPSSKK</sequence>
<keyword evidence="2" id="KW-1185">Reference proteome</keyword>